<keyword evidence="4" id="KW-1185">Reference proteome</keyword>
<keyword evidence="2" id="KW-0472">Membrane</keyword>
<accession>A0A560W9W4</accession>
<dbReference type="Proteomes" id="UP000315628">
    <property type="component" value="Unassembled WGS sequence"/>
</dbReference>
<reference evidence="3 4" key="1">
    <citation type="submission" date="2019-06" db="EMBL/GenBank/DDBJ databases">
        <title>Sequencing the genomes of 1000 actinobacteria strains.</title>
        <authorList>
            <person name="Klenk H.-P."/>
        </authorList>
    </citation>
    <scope>NUCLEOTIDE SEQUENCE [LARGE SCALE GENOMIC DNA]</scope>
    <source>
        <strain evidence="3 4">DSM 18935</strain>
    </source>
</reference>
<feature type="compositionally biased region" description="Basic and acidic residues" evidence="1">
    <location>
        <begin position="76"/>
        <end position="87"/>
    </location>
</feature>
<proteinExistence type="predicted"/>
<keyword evidence="2" id="KW-1133">Transmembrane helix</keyword>
<evidence type="ECO:0000256" key="2">
    <source>
        <dbReference type="SAM" id="Phobius"/>
    </source>
</evidence>
<protein>
    <submittedName>
        <fullName evidence="3">Uncharacterized protein</fullName>
    </submittedName>
</protein>
<organism evidence="3 4">
    <name type="scientific">Marihabitans asiaticum</name>
    <dbReference type="NCBI Taxonomy" id="415218"/>
    <lineage>
        <taxon>Bacteria</taxon>
        <taxon>Bacillati</taxon>
        <taxon>Actinomycetota</taxon>
        <taxon>Actinomycetes</taxon>
        <taxon>Micrococcales</taxon>
        <taxon>Intrasporangiaceae</taxon>
        <taxon>Marihabitans</taxon>
    </lineage>
</organism>
<comment type="caution">
    <text evidence="3">The sequence shown here is derived from an EMBL/GenBank/DDBJ whole genome shotgun (WGS) entry which is preliminary data.</text>
</comment>
<gene>
    <name evidence="3" type="ORF">FB557_1832</name>
</gene>
<name>A0A560W9W4_9MICO</name>
<feature type="transmembrane region" description="Helical" evidence="2">
    <location>
        <begin position="49"/>
        <end position="69"/>
    </location>
</feature>
<keyword evidence="2" id="KW-0812">Transmembrane</keyword>
<evidence type="ECO:0000313" key="3">
    <source>
        <dbReference type="EMBL" id="TWD14423.1"/>
    </source>
</evidence>
<dbReference type="AlphaFoldDB" id="A0A560W9W4"/>
<sequence>MRRTPLGGEAKRAGRTGTLVGMLSTVLTLAAEAEEHSGAHHTELPFSQWVFGGIALALFALALAALWSFRGTAHKFSDGAHDGDHAHGAGAGEAPRTDGSHALADSEHDVVPERVGPARSDAPSPDTRQHPNHD</sequence>
<feature type="region of interest" description="Disordered" evidence="1">
    <location>
        <begin position="76"/>
        <end position="134"/>
    </location>
</feature>
<dbReference type="EMBL" id="VIUW01000003">
    <property type="protein sequence ID" value="TWD14423.1"/>
    <property type="molecule type" value="Genomic_DNA"/>
</dbReference>
<evidence type="ECO:0000313" key="4">
    <source>
        <dbReference type="Proteomes" id="UP000315628"/>
    </source>
</evidence>
<feature type="compositionally biased region" description="Basic and acidic residues" evidence="1">
    <location>
        <begin position="95"/>
        <end position="112"/>
    </location>
</feature>
<evidence type="ECO:0000256" key="1">
    <source>
        <dbReference type="SAM" id="MobiDB-lite"/>
    </source>
</evidence>